<keyword evidence="2" id="KW-1133">Transmembrane helix</keyword>
<proteinExistence type="predicted"/>
<evidence type="ECO:0000313" key="4">
    <source>
        <dbReference type="Proteomes" id="UP001596166"/>
    </source>
</evidence>
<evidence type="ECO:0000256" key="2">
    <source>
        <dbReference type="SAM" id="Phobius"/>
    </source>
</evidence>
<keyword evidence="2" id="KW-0472">Membrane</keyword>
<dbReference type="InterPro" id="IPR010649">
    <property type="entry name" value="NapE_TorE"/>
</dbReference>
<keyword evidence="4" id="KW-1185">Reference proteome</keyword>
<reference evidence="4" key="1">
    <citation type="journal article" date="2019" name="Int. J. Syst. Evol. Microbiol.">
        <title>The Global Catalogue of Microorganisms (GCM) 10K type strain sequencing project: providing services to taxonomists for standard genome sequencing and annotation.</title>
        <authorList>
            <consortium name="The Broad Institute Genomics Platform"/>
            <consortium name="The Broad Institute Genome Sequencing Center for Infectious Disease"/>
            <person name="Wu L."/>
            <person name="Ma J."/>
        </authorList>
    </citation>
    <scope>NUCLEOTIDE SEQUENCE [LARGE SCALE GENOMIC DNA]</scope>
    <source>
        <strain evidence="4">CCUG 58760</strain>
    </source>
</reference>
<feature type="compositionally biased region" description="Basic and acidic residues" evidence="1">
    <location>
        <begin position="1"/>
        <end position="10"/>
    </location>
</feature>
<keyword evidence="2" id="KW-0812">Transmembrane</keyword>
<dbReference type="InterPro" id="IPR004448">
    <property type="entry name" value="Nitrate_reductase_NapE"/>
</dbReference>
<organism evidence="3 4">
    <name type="scientific">Azospirillum himalayense</name>
    <dbReference type="NCBI Taxonomy" id="654847"/>
    <lineage>
        <taxon>Bacteria</taxon>
        <taxon>Pseudomonadati</taxon>
        <taxon>Pseudomonadota</taxon>
        <taxon>Alphaproteobacteria</taxon>
        <taxon>Rhodospirillales</taxon>
        <taxon>Azospirillaceae</taxon>
        <taxon>Azospirillum</taxon>
    </lineage>
</organism>
<sequence length="77" mass="8480">MSRHQSRDPSQDPVRFPFRTAADQPLPDPGAKRREIAMFLILAVVIWPILSVAVVGGYGFLVWMSQLIMGPPGPPPV</sequence>
<dbReference type="RefSeq" id="WP_376998459.1">
    <property type="nucleotide sequence ID" value="NZ_JBHSLC010000102.1"/>
</dbReference>
<dbReference type="EMBL" id="JBHSLC010000102">
    <property type="protein sequence ID" value="MFC5358825.1"/>
    <property type="molecule type" value="Genomic_DNA"/>
</dbReference>
<accession>A0ABW0GCP8</accession>
<evidence type="ECO:0000313" key="3">
    <source>
        <dbReference type="EMBL" id="MFC5358825.1"/>
    </source>
</evidence>
<gene>
    <name evidence="3" type="primary">napE</name>
    <name evidence="3" type="ORF">ACFPMG_27920</name>
</gene>
<dbReference type="Proteomes" id="UP001596166">
    <property type="component" value="Unassembled WGS sequence"/>
</dbReference>
<comment type="caution">
    <text evidence="3">The sequence shown here is derived from an EMBL/GenBank/DDBJ whole genome shotgun (WGS) entry which is preliminary data.</text>
</comment>
<feature type="region of interest" description="Disordered" evidence="1">
    <location>
        <begin position="1"/>
        <end position="29"/>
    </location>
</feature>
<name>A0ABW0GCP8_9PROT</name>
<protein>
    <submittedName>
        <fullName evidence="3">Periplasmic nitrate reductase, NapE protein</fullName>
    </submittedName>
</protein>
<evidence type="ECO:0000256" key="1">
    <source>
        <dbReference type="SAM" id="MobiDB-lite"/>
    </source>
</evidence>
<feature type="transmembrane region" description="Helical" evidence="2">
    <location>
        <begin position="36"/>
        <end position="61"/>
    </location>
</feature>
<dbReference type="NCBIfam" id="TIGR02973">
    <property type="entry name" value="nitrate_rd_NapE"/>
    <property type="match status" value="1"/>
</dbReference>
<dbReference type="Pfam" id="PF06796">
    <property type="entry name" value="NapE"/>
    <property type="match status" value="1"/>
</dbReference>